<dbReference type="PANTHER" id="PTHR11803:SF39">
    <property type="entry name" value="2-IMINOBUTANOATE_2-IMINOPROPANOATE DEAMINASE"/>
    <property type="match status" value="1"/>
</dbReference>
<dbReference type="OrthoDB" id="9803101at2"/>
<dbReference type="Gene3D" id="3.30.1330.40">
    <property type="entry name" value="RutC-like"/>
    <property type="match status" value="1"/>
</dbReference>
<evidence type="ECO:0000313" key="2">
    <source>
        <dbReference type="EMBL" id="RBP67313.1"/>
    </source>
</evidence>
<dbReference type="Proteomes" id="UP000253490">
    <property type="component" value="Unassembled WGS sequence"/>
</dbReference>
<dbReference type="EMBL" id="QNRX01000004">
    <property type="protein sequence ID" value="RBP67313.1"/>
    <property type="molecule type" value="Genomic_DNA"/>
</dbReference>
<reference evidence="2 3" key="1">
    <citation type="submission" date="2018-06" db="EMBL/GenBank/DDBJ databases">
        <title>Genomic Encyclopedia of Type Strains, Phase IV (KMG-IV): sequencing the most valuable type-strain genomes for metagenomic binning, comparative biology and taxonomic classification.</title>
        <authorList>
            <person name="Goeker M."/>
        </authorList>
    </citation>
    <scope>NUCLEOTIDE SEQUENCE [LARGE SCALE GENOMIC DNA]</scope>
    <source>
        <strain evidence="2 3">DSM 22112</strain>
    </source>
</reference>
<organism evidence="2 3">
    <name type="scientific">Alkalibaculum bacchi</name>
    <dbReference type="NCBI Taxonomy" id="645887"/>
    <lineage>
        <taxon>Bacteria</taxon>
        <taxon>Bacillati</taxon>
        <taxon>Bacillota</taxon>
        <taxon>Clostridia</taxon>
        <taxon>Eubacteriales</taxon>
        <taxon>Eubacteriaceae</taxon>
        <taxon>Alkalibaculum</taxon>
    </lineage>
</organism>
<dbReference type="SUPFAM" id="SSF55298">
    <property type="entry name" value="YjgF-like"/>
    <property type="match status" value="1"/>
</dbReference>
<comment type="similarity">
    <text evidence="1">Belongs to the RutC family.</text>
</comment>
<dbReference type="RefSeq" id="WP_113919878.1">
    <property type="nucleotide sequence ID" value="NZ_RXYD01000005.1"/>
</dbReference>
<sequence length="127" mass="13779">MNLEIIHTKKAPEAIGPYSQAIIVGNFVFTSGQVPLNPETGEVVCTDVEGQAKQALENVKNVLEAGGSDLNHVVKTTVYIQNMDDFGKINEIYASYFINVFPARSCVEVSKLPKGVLVEIEAIGILK</sequence>
<dbReference type="FunFam" id="3.30.1330.40:FF:000001">
    <property type="entry name" value="L-PSP family endoribonuclease"/>
    <property type="match status" value="1"/>
</dbReference>
<dbReference type="Pfam" id="PF01042">
    <property type="entry name" value="Ribonuc_L-PSP"/>
    <property type="match status" value="1"/>
</dbReference>
<accession>A0A366ICF7</accession>
<dbReference type="InterPro" id="IPR035959">
    <property type="entry name" value="RutC-like_sf"/>
</dbReference>
<gene>
    <name evidence="2" type="ORF">DES36_10412</name>
</gene>
<dbReference type="InterPro" id="IPR019897">
    <property type="entry name" value="RidA_CS"/>
</dbReference>
<keyword evidence="3" id="KW-1185">Reference proteome</keyword>
<dbReference type="NCBIfam" id="TIGR00004">
    <property type="entry name" value="Rid family detoxifying hydrolase"/>
    <property type="match status" value="1"/>
</dbReference>
<dbReference type="CDD" id="cd00448">
    <property type="entry name" value="YjgF_YER057c_UK114_family"/>
    <property type="match status" value="1"/>
</dbReference>
<proteinExistence type="inferred from homology"/>
<evidence type="ECO:0000256" key="1">
    <source>
        <dbReference type="ARBA" id="ARBA00010552"/>
    </source>
</evidence>
<dbReference type="PROSITE" id="PS01094">
    <property type="entry name" value="UPF0076"/>
    <property type="match status" value="1"/>
</dbReference>
<dbReference type="GO" id="GO:0019239">
    <property type="term" value="F:deaminase activity"/>
    <property type="evidence" value="ECO:0007669"/>
    <property type="project" value="TreeGrafter"/>
</dbReference>
<comment type="caution">
    <text evidence="2">The sequence shown here is derived from an EMBL/GenBank/DDBJ whole genome shotgun (WGS) entry which is preliminary data.</text>
</comment>
<name>A0A366ICF7_9FIRM</name>
<dbReference type="InterPro" id="IPR006056">
    <property type="entry name" value="RidA"/>
</dbReference>
<evidence type="ECO:0000313" key="3">
    <source>
        <dbReference type="Proteomes" id="UP000253490"/>
    </source>
</evidence>
<dbReference type="AlphaFoldDB" id="A0A366ICF7"/>
<dbReference type="InterPro" id="IPR006175">
    <property type="entry name" value="YjgF/YER057c/UK114"/>
</dbReference>
<protein>
    <submittedName>
        <fullName evidence="2">Endoribonuclease L-PSP</fullName>
    </submittedName>
</protein>
<dbReference type="GO" id="GO:0005829">
    <property type="term" value="C:cytosol"/>
    <property type="evidence" value="ECO:0007669"/>
    <property type="project" value="TreeGrafter"/>
</dbReference>
<dbReference type="PANTHER" id="PTHR11803">
    <property type="entry name" value="2-IMINOBUTANOATE/2-IMINOPROPANOATE DEAMINASE RIDA"/>
    <property type="match status" value="1"/>
</dbReference>